<feature type="transmembrane region" description="Helical" evidence="6">
    <location>
        <begin position="42"/>
        <end position="64"/>
    </location>
</feature>
<keyword evidence="4 6" id="KW-1133">Transmembrane helix</keyword>
<feature type="transmembrane region" description="Helical" evidence="6">
    <location>
        <begin position="70"/>
        <end position="90"/>
    </location>
</feature>
<feature type="transmembrane region" description="Helical" evidence="6">
    <location>
        <begin position="6"/>
        <end position="30"/>
    </location>
</feature>
<dbReference type="RefSeq" id="WP_255332832.1">
    <property type="nucleotide sequence ID" value="NZ_VOTZ01000015.1"/>
</dbReference>
<dbReference type="Pfam" id="PF01810">
    <property type="entry name" value="LysE"/>
    <property type="match status" value="1"/>
</dbReference>
<keyword evidence="8" id="KW-1185">Reference proteome</keyword>
<evidence type="ECO:0000313" key="7">
    <source>
        <dbReference type="EMBL" id="MCQ1538878.1"/>
    </source>
</evidence>
<accession>A0ABD4TM69</accession>
<comment type="subcellular location">
    <subcellularLocation>
        <location evidence="1">Cell membrane</location>
        <topology evidence="1">Multi-pass membrane protein</topology>
    </subcellularLocation>
</comment>
<dbReference type="PANTHER" id="PTHR38825">
    <property type="entry name" value="LYSINE EXPORTER PROTEIN (LYSE/YGGA)"/>
    <property type="match status" value="1"/>
</dbReference>
<dbReference type="PANTHER" id="PTHR38825:SF1">
    <property type="entry name" value="TRANSPORTER, LYSE FAMILY"/>
    <property type="match status" value="1"/>
</dbReference>
<protein>
    <submittedName>
        <fullName evidence="7">LysE family translocator</fullName>
    </submittedName>
</protein>
<evidence type="ECO:0000313" key="8">
    <source>
        <dbReference type="Proteomes" id="UP001524383"/>
    </source>
</evidence>
<dbReference type="AlphaFoldDB" id="A0ABD4TM69"/>
<organism evidence="7 8">
    <name type="scientific">Methanocalculus taiwanensis</name>
    <dbReference type="NCBI Taxonomy" id="106207"/>
    <lineage>
        <taxon>Archaea</taxon>
        <taxon>Methanobacteriati</taxon>
        <taxon>Methanobacteriota</taxon>
        <taxon>Stenosarchaea group</taxon>
        <taxon>Methanomicrobia</taxon>
        <taxon>Methanomicrobiales</taxon>
        <taxon>Methanocalculaceae</taxon>
        <taxon>Methanocalculus</taxon>
    </lineage>
</organism>
<dbReference type="EMBL" id="VOTZ01000015">
    <property type="protein sequence ID" value="MCQ1538878.1"/>
    <property type="molecule type" value="Genomic_DNA"/>
</dbReference>
<sequence>MLDLITILVIGGAIGLTGALAPGPTLIATINASVRSGWRAGPLVSIGHMAAEIGIILLIIAGLGTLIGSATWLISLVGGIALVLFGILTLSSARGALLPKGDDTIDAKRPVAAGLLTSVANPYFWIWWFTVGAALLWSYLEGGILAGGAFMAGHWAADIGWLTLVSASLHRGRFFLSDQGYRLVLGVCGIFLIGFGCWFVSGSL</sequence>
<evidence type="ECO:0000256" key="2">
    <source>
        <dbReference type="ARBA" id="ARBA00022475"/>
    </source>
</evidence>
<gene>
    <name evidence="7" type="ORF">FTO68_07775</name>
</gene>
<evidence type="ECO:0000256" key="4">
    <source>
        <dbReference type="ARBA" id="ARBA00022989"/>
    </source>
</evidence>
<dbReference type="InterPro" id="IPR001123">
    <property type="entry name" value="LeuE-type"/>
</dbReference>
<evidence type="ECO:0000256" key="6">
    <source>
        <dbReference type="SAM" id="Phobius"/>
    </source>
</evidence>
<feature type="transmembrane region" description="Helical" evidence="6">
    <location>
        <begin position="181"/>
        <end position="201"/>
    </location>
</feature>
<keyword evidence="3 6" id="KW-0812">Transmembrane</keyword>
<evidence type="ECO:0000256" key="5">
    <source>
        <dbReference type="ARBA" id="ARBA00023136"/>
    </source>
</evidence>
<comment type="caution">
    <text evidence="7">The sequence shown here is derived from an EMBL/GenBank/DDBJ whole genome shotgun (WGS) entry which is preliminary data.</text>
</comment>
<evidence type="ECO:0000256" key="1">
    <source>
        <dbReference type="ARBA" id="ARBA00004651"/>
    </source>
</evidence>
<keyword evidence="5 6" id="KW-0472">Membrane</keyword>
<name>A0ABD4TM69_9EURY</name>
<feature type="transmembrane region" description="Helical" evidence="6">
    <location>
        <begin position="111"/>
        <end position="137"/>
    </location>
</feature>
<reference evidence="7 8" key="1">
    <citation type="submission" date="2019-08" db="EMBL/GenBank/DDBJ databases">
        <authorList>
            <person name="Chen S.-C."/>
            <person name="Lai M.-C."/>
            <person name="You Y.-T."/>
        </authorList>
    </citation>
    <scope>NUCLEOTIDE SEQUENCE [LARGE SCALE GENOMIC DNA]</scope>
    <source>
        <strain evidence="7 8">P2F9704a</strain>
    </source>
</reference>
<dbReference type="GO" id="GO:0005886">
    <property type="term" value="C:plasma membrane"/>
    <property type="evidence" value="ECO:0007669"/>
    <property type="project" value="UniProtKB-SubCell"/>
</dbReference>
<proteinExistence type="predicted"/>
<dbReference type="Proteomes" id="UP001524383">
    <property type="component" value="Unassembled WGS sequence"/>
</dbReference>
<evidence type="ECO:0000256" key="3">
    <source>
        <dbReference type="ARBA" id="ARBA00022692"/>
    </source>
</evidence>
<keyword evidence="2" id="KW-1003">Cell membrane</keyword>